<protein>
    <submittedName>
        <fullName evidence="1">Recombinase RecF</fullName>
    </submittedName>
</protein>
<gene>
    <name evidence="1" type="ORF">GM544_13130</name>
</gene>
<organism evidence="1 2">
    <name type="scientific">Streptococcus pneumoniae</name>
    <dbReference type="NCBI Taxonomy" id="1313"/>
    <lineage>
        <taxon>Bacteria</taxon>
        <taxon>Bacillati</taxon>
        <taxon>Bacillota</taxon>
        <taxon>Bacilli</taxon>
        <taxon>Lactobacillales</taxon>
        <taxon>Streptococcaceae</taxon>
        <taxon>Streptococcus</taxon>
    </lineage>
</organism>
<accession>A0A6G2DNM3</accession>
<proteinExistence type="predicted"/>
<dbReference type="AlphaFoldDB" id="A0A6G2DNM3"/>
<dbReference type="EMBL" id="WNIB01000429">
    <property type="protein sequence ID" value="MTV91354.1"/>
    <property type="molecule type" value="Genomic_DNA"/>
</dbReference>
<dbReference type="InterPro" id="IPR027417">
    <property type="entry name" value="P-loop_NTPase"/>
</dbReference>
<evidence type="ECO:0000313" key="1">
    <source>
        <dbReference type="EMBL" id="MTV91354.1"/>
    </source>
</evidence>
<name>A0A6G2DNM3_STREE</name>
<dbReference type="SUPFAM" id="SSF52540">
    <property type="entry name" value="P-loop containing nucleoside triphosphate hydrolases"/>
    <property type="match status" value="1"/>
</dbReference>
<reference evidence="1 2" key="1">
    <citation type="submission" date="2019-11" db="EMBL/GenBank/DDBJ databases">
        <title>Growth characteristics of pneumococcus vary with the chemical composition of the capsule and with environmental conditions.</title>
        <authorList>
            <person name="Tothpal A."/>
            <person name="Desobry K."/>
            <person name="Joshi S."/>
            <person name="Wyllie A.L."/>
            <person name="Weinberger D.M."/>
        </authorList>
    </citation>
    <scope>NUCLEOTIDE SEQUENCE [LARGE SCALE GENOMIC DNA]</scope>
    <source>
        <strain evidence="2">pnumococcus15C</strain>
    </source>
</reference>
<dbReference type="Gene3D" id="3.40.50.300">
    <property type="entry name" value="P-loop containing nucleotide triphosphate hydrolases"/>
    <property type="match status" value="1"/>
</dbReference>
<sequence>MNCLIGGRGTGKSTLIDMLQFVLSQDCDKQSKLEFLCNHANTFVLYVLEETEYIIEVSLPDVKQENKDNILQYYGQNRENKFGYPYRFNSDTIKEWTRSQYTT</sequence>
<feature type="non-terminal residue" evidence="1">
    <location>
        <position position="103"/>
    </location>
</feature>
<evidence type="ECO:0000313" key="2">
    <source>
        <dbReference type="Proteomes" id="UP000476212"/>
    </source>
</evidence>
<dbReference type="Proteomes" id="UP000476212">
    <property type="component" value="Unassembled WGS sequence"/>
</dbReference>
<comment type="caution">
    <text evidence="1">The sequence shown here is derived from an EMBL/GenBank/DDBJ whole genome shotgun (WGS) entry which is preliminary data.</text>
</comment>